<dbReference type="PATRIC" id="fig|1618481.3.peg.675"/>
<protein>
    <recommendedName>
        <fullName evidence="3">Nucleotidyl transferase AbiEii/AbiGii toxin family protein</fullName>
    </recommendedName>
</protein>
<gene>
    <name evidence="1" type="ORF">US54_C0033G0006</name>
</gene>
<proteinExistence type="predicted"/>
<evidence type="ECO:0000313" key="2">
    <source>
        <dbReference type="Proteomes" id="UP000034471"/>
    </source>
</evidence>
<name>A0A0G0JL97_9BACT</name>
<dbReference type="EMBL" id="LBTJ01000033">
    <property type="protein sequence ID" value="KKQ37519.1"/>
    <property type="molecule type" value="Genomic_DNA"/>
</dbReference>
<sequence length="256" mass="30657">MITKDQINVFAHRFKTNESTVYREYLQVLFLNKLYKNEKSAQVFFKGGTAIHFLFNAPRFSEDLDFTVSLSESEFSTLINFVFKEFVKEGEFTFKEIKTITGKRFLLTANRDVLPYATFINLDFSFREKVIEPNKSTFDTTYPVIFTSFIYHLSREEMCAEKIRALLTREKGRDLFDLWYLVSQGTKINIKIVKEKLKYYQKKEFTNNELINRVKQFSEKEFEIDIRPFIPMDERSKLKERFEYIQTYLIEKLSAF</sequence>
<evidence type="ECO:0000313" key="1">
    <source>
        <dbReference type="EMBL" id="KKQ37519.1"/>
    </source>
</evidence>
<reference evidence="1 2" key="1">
    <citation type="journal article" date="2015" name="Nature">
        <title>rRNA introns, odd ribosomes, and small enigmatic genomes across a large radiation of phyla.</title>
        <authorList>
            <person name="Brown C.T."/>
            <person name="Hug L.A."/>
            <person name="Thomas B.C."/>
            <person name="Sharon I."/>
            <person name="Castelle C.J."/>
            <person name="Singh A."/>
            <person name="Wilkins M.J."/>
            <person name="Williams K.H."/>
            <person name="Banfield J.F."/>
        </authorList>
    </citation>
    <scope>NUCLEOTIDE SEQUENCE [LARGE SCALE GENOMIC DNA]</scope>
</reference>
<organism evidence="1 2">
    <name type="scientific">Candidatus Roizmanbacteria bacterium GW2011_GWA2_37_7</name>
    <dbReference type="NCBI Taxonomy" id="1618481"/>
    <lineage>
        <taxon>Bacteria</taxon>
        <taxon>Candidatus Roizmaniibacteriota</taxon>
    </lineage>
</organism>
<dbReference type="InterPro" id="IPR014942">
    <property type="entry name" value="AbiEii"/>
</dbReference>
<dbReference type="Gene3D" id="3.10.450.620">
    <property type="entry name" value="JHP933, nucleotidyltransferase-like core domain"/>
    <property type="match status" value="1"/>
</dbReference>
<accession>A0A0G0JL97</accession>
<dbReference type="Proteomes" id="UP000034471">
    <property type="component" value="Unassembled WGS sequence"/>
</dbReference>
<comment type="caution">
    <text evidence="1">The sequence shown here is derived from an EMBL/GenBank/DDBJ whole genome shotgun (WGS) entry which is preliminary data.</text>
</comment>
<dbReference type="Pfam" id="PF08843">
    <property type="entry name" value="AbiEii"/>
    <property type="match status" value="1"/>
</dbReference>
<evidence type="ECO:0008006" key="3">
    <source>
        <dbReference type="Google" id="ProtNLM"/>
    </source>
</evidence>
<dbReference type="AlphaFoldDB" id="A0A0G0JL97"/>
<dbReference type="STRING" id="1618481.US54_C0033G0006"/>